<dbReference type="PIRSF" id="PIRSF016838">
    <property type="entry name" value="PafC"/>
    <property type="match status" value="1"/>
</dbReference>
<protein>
    <submittedName>
        <fullName evidence="3">WYL domain-containing protein</fullName>
    </submittedName>
</protein>
<reference evidence="4" key="1">
    <citation type="journal article" date="2019" name="Int. J. Syst. Evol. Microbiol.">
        <title>The Global Catalogue of Microorganisms (GCM) 10K type strain sequencing project: providing services to taxonomists for standard genome sequencing and annotation.</title>
        <authorList>
            <consortium name="The Broad Institute Genomics Platform"/>
            <consortium name="The Broad Institute Genome Sequencing Center for Infectious Disease"/>
            <person name="Wu L."/>
            <person name="Ma J."/>
        </authorList>
    </citation>
    <scope>NUCLEOTIDE SEQUENCE [LARGE SCALE GENOMIC DNA]</scope>
    <source>
        <strain evidence="4">JCM 18459</strain>
    </source>
</reference>
<dbReference type="Proteomes" id="UP001500221">
    <property type="component" value="Unassembled WGS sequence"/>
</dbReference>
<sequence>MAVDPYLTEETSPTSRALMALELIHDRPGVSGEALARRLGVSTRAARRYVGILREAGIPVESTSGRYGGYRVGRGFRVPPLMFSTEQALALVMAAVRGRHAVGGTGAVDDALDKIVRVLPAAVVGPVEALRQVRSPRDEPGGPDPAVASRLAQAAQDGVRVRLTYRTHPERPAREMDVDPWGVALRHDRWYLLGWSHTAEATRVLRLDRVEALADTEHRFEPPAGLEVADAVDEHLSEGWGEQVSVVVDAPPGLVACWLPRHLGRREPIDEGARTRVVASTENPDWYARQLARLEAPYVVEGPQSLKDACRRLGELVVRAAGPP</sequence>
<proteinExistence type="predicted"/>
<feature type="domain" description="Helix-turn-helix type 11" evidence="1">
    <location>
        <begin position="22"/>
        <end position="71"/>
    </location>
</feature>
<dbReference type="InterPro" id="IPR028349">
    <property type="entry name" value="PafC-like"/>
</dbReference>
<evidence type="ECO:0000259" key="1">
    <source>
        <dbReference type="Pfam" id="PF08279"/>
    </source>
</evidence>
<gene>
    <name evidence="3" type="ORF">GCM10023340_42550</name>
</gene>
<evidence type="ECO:0000259" key="2">
    <source>
        <dbReference type="Pfam" id="PF13280"/>
    </source>
</evidence>
<dbReference type="PANTHER" id="PTHR34580:SF3">
    <property type="entry name" value="PROTEIN PAFB"/>
    <property type="match status" value="1"/>
</dbReference>
<dbReference type="InterPro" id="IPR026881">
    <property type="entry name" value="WYL_dom"/>
</dbReference>
<evidence type="ECO:0000313" key="4">
    <source>
        <dbReference type="Proteomes" id="UP001500221"/>
    </source>
</evidence>
<dbReference type="InterPro" id="IPR036390">
    <property type="entry name" value="WH_DNA-bd_sf"/>
</dbReference>
<dbReference type="RefSeq" id="WP_345463745.1">
    <property type="nucleotide sequence ID" value="NZ_BAABKG010000007.1"/>
</dbReference>
<name>A0ABP9Q422_9ACTN</name>
<accession>A0ABP9Q422</accession>
<organism evidence="3 4">
    <name type="scientific">Nocardioides marinquilinus</name>
    <dbReference type="NCBI Taxonomy" id="1210400"/>
    <lineage>
        <taxon>Bacteria</taxon>
        <taxon>Bacillati</taxon>
        <taxon>Actinomycetota</taxon>
        <taxon>Actinomycetes</taxon>
        <taxon>Propionibacteriales</taxon>
        <taxon>Nocardioidaceae</taxon>
        <taxon>Nocardioides</taxon>
    </lineage>
</organism>
<dbReference type="Gene3D" id="1.10.10.10">
    <property type="entry name" value="Winged helix-like DNA-binding domain superfamily/Winged helix DNA-binding domain"/>
    <property type="match status" value="1"/>
</dbReference>
<dbReference type="Pfam" id="PF08279">
    <property type="entry name" value="HTH_11"/>
    <property type="match status" value="1"/>
</dbReference>
<dbReference type="InterPro" id="IPR036388">
    <property type="entry name" value="WH-like_DNA-bd_sf"/>
</dbReference>
<dbReference type="Pfam" id="PF13280">
    <property type="entry name" value="WYL"/>
    <property type="match status" value="1"/>
</dbReference>
<dbReference type="PANTHER" id="PTHR34580">
    <property type="match status" value="1"/>
</dbReference>
<dbReference type="InterPro" id="IPR013196">
    <property type="entry name" value="HTH_11"/>
</dbReference>
<dbReference type="PROSITE" id="PS52050">
    <property type="entry name" value="WYL"/>
    <property type="match status" value="1"/>
</dbReference>
<evidence type="ECO:0000313" key="3">
    <source>
        <dbReference type="EMBL" id="GAA5155961.1"/>
    </source>
</evidence>
<dbReference type="SUPFAM" id="SSF46785">
    <property type="entry name" value="Winged helix' DNA-binding domain"/>
    <property type="match status" value="1"/>
</dbReference>
<keyword evidence="4" id="KW-1185">Reference proteome</keyword>
<comment type="caution">
    <text evidence="3">The sequence shown here is derived from an EMBL/GenBank/DDBJ whole genome shotgun (WGS) entry which is preliminary data.</text>
</comment>
<feature type="domain" description="WYL" evidence="2">
    <location>
        <begin position="148"/>
        <end position="213"/>
    </location>
</feature>
<dbReference type="InterPro" id="IPR051534">
    <property type="entry name" value="CBASS_pafABC_assoc_protein"/>
</dbReference>
<dbReference type="EMBL" id="BAABKG010000007">
    <property type="protein sequence ID" value="GAA5155961.1"/>
    <property type="molecule type" value="Genomic_DNA"/>
</dbReference>